<evidence type="ECO:0000259" key="2">
    <source>
        <dbReference type="PROSITE" id="PS51925"/>
    </source>
</evidence>
<dbReference type="Proteomes" id="UP000541558">
    <property type="component" value="Unassembled WGS sequence"/>
</dbReference>
<dbReference type="CDD" id="cd10567">
    <property type="entry name" value="SWIB-MDM2_like"/>
    <property type="match status" value="1"/>
</dbReference>
<accession>A0A8H5B5Z3</accession>
<evidence type="ECO:0000256" key="1">
    <source>
        <dbReference type="SAM" id="MobiDB-lite"/>
    </source>
</evidence>
<dbReference type="PANTHER" id="PTHR13844">
    <property type="entry name" value="SWI/SNF-RELATED MATRIX-ASSOCIATED ACTIN-DEPENDENT REGULATOR OF CHROMATIN SUBFAMILY D"/>
    <property type="match status" value="1"/>
</dbReference>
<feature type="compositionally biased region" description="Acidic residues" evidence="1">
    <location>
        <begin position="92"/>
        <end position="107"/>
    </location>
</feature>
<organism evidence="4 5">
    <name type="scientific">Ephemerocybe angulata</name>
    <dbReference type="NCBI Taxonomy" id="980116"/>
    <lineage>
        <taxon>Eukaryota</taxon>
        <taxon>Fungi</taxon>
        <taxon>Dikarya</taxon>
        <taxon>Basidiomycota</taxon>
        <taxon>Agaricomycotina</taxon>
        <taxon>Agaricomycetes</taxon>
        <taxon>Agaricomycetidae</taxon>
        <taxon>Agaricales</taxon>
        <taxon>Agaricineae</taxon>
        <taxon>Psathyrellaceae</taxon>
        <taxon>Ephemerocybe</taxon>
    </lineage>
</organism>
<dbReference type="SUPFAM" id="SSF47592">
    <property type="entry name" value="SWIB/MDM2 domain"/>
    <property type="match status" value="1"/>
</dbReference>
<dbReference type="InterPro" id="IPR036885">
    <property type="entry name" value="SWIB_MDM2_dom_sf"/>
</dbReference>
<feature type="domain" description="DEK-C" evidence="3">
    <location>
        <begin position="2"/>
        <end position="63"/>
    </location>
</feature>
<dbReference type="AlphaFoldDB" id="A0A8H5B5Z3"/>
<comment type="caution">
    <text evidence="4">The sequence shown here is derived from an EMBL/GenBank/DDBJ whole genome shotgun (WGS) entry which is preliminary data.</text>
</comment>
<gene>
    <name evidence="4" type="ORF">D9611_003926</name>
</gene>
<proteinExistence type="predicted"/>
<dbReference type="OrthoDB" id="10251073at2759"/>
<dbReference type="SMART" id="SM00151">
    <property type="entry name" value="SWIB"/>
    <property type="match status" value="1"/>
</dbReference>
<dbReference type="EMBL" id="JAACJK010000219">
    <property type="protein sequence ID" value="KAF5317132.1"/>
    <property type="molecule type" value="Genomic_DNA"/>
</dbReference>
<protein>
    <recommendedName>
        <fullName evidence="6">DM2 domain-containing protein</fullName>
    </recommendedName>
</protein>
<dbReference type="InterPro" id="IPR014876">
    <property type="entry name" value="DEK_C"/>
</dbReference>
<keyword evidence="5" id="KW-1185">Reference proteome</keyword>
<reference evidence="4 5" key="1">
    <citation type="journal article" date="2020" name="ISME J.">
        <title>Uncovering the hidden diversity of litter-decomposition mechanisms in mushroom-forming fungi.</title>
        <authorList>
            <person name="Floudas D."/>
            <person name="Bentzer J."/>
            <person name="Ahren D."/>
            <person name="Johansson T."/>
            <person name="Persson P."/>
            <person name="Tunlid A."/>
        </authorList>
    </citation>
    <scope>NUCLEOTIDE SEQUENCE [LARGE SCALE GENOMIC DNA]</scope>
    <source>
        <strain evidence="4 5">CBS 175.51</strain>
    </source>
</reference>
<dbReference type="InterPro" id="IPR003121">
    <property type="entry name" value="SWIB_MDM2_domain"/>
</dbReference>
<dbReference type="PROSITE" id="PS51925">
    <property type="entry name" value="SWIB_MDM2"/>
    <property type="match status" value="1"/>
</dbReference>
<feature type="compositionally biased region" description="Polar residues" evidence="1">
    <location>
        <begin position="138"/>
        <end position="150"/>
    </location>
</feature>
<evidence type="ECO:0000313" key="5">
    <source>
        <dbReference type="Proteomes" id="UP000541558"/>
    </source>
</evidence>
<dbReference type="PROSITE" id="PS51998">
    <property type="entry name" value="DEK_C"/>
    <property type="match status" value="1"/>
</dbReference>
<feature type="domain" description="DM2" evidence="2">
    <location>
        <begin position="202"/>
        <end position="279"/>
    </location>
</feature>
<dbReference type="Pfam" id="PF02201">
    <property type="entry name" value="SWIB"/>
    <property type="match status" value="1"/>
</dbReference>
<feature type="compositionally biased region" description="Basic and acidic residues" evidence="1">
    <location>
        <begin position="127"/>
        <end position="137"/>
    </location>
</feature>
<dbReference type="Gene3D" id="1.10.245.10">
    <property type="entry name" value="SWIB/MDM2 domain"/>
    <property type="match status" value="1"/>
</dbReference>
<evidence type="ECO:0000313" key="4">
    <source>
        <dbReference type="EMBL" id="KAF5317132.1"/>
    </source>
</evidence>
<name>A0A8H5B5Z3_9AGAR</name>
<feature type="region of interest" description="Disordered" evidence="1">
    <location>
        <begin position="67"/>
        <end position="203"/>
    </location>
</feature>
<dbReference type="InterPro" id="IPR019835">
    <property type="entry name" value="SWIB_domain"/>
</dbReference>
<evidence type="ECO:0008006" key="6">
    <source>
        <dbReference type="Google" id="ProtNLM"/>
    </source>
</evidence>
<sequence>MHGDLDYLEPRVGQILRAPGTDLSTISAKRVRRQLLEYEPSLTPEYLKEHKEEIDAIIARVFEQVNAEQGAGRGEEAESSDSGSPRKRRHDDDDEGDYPQEDEEEEEKQARPPAKKSKKSTKNGQKITDEELARKLSNEINGRTTRTSAKPSGKGRATKGRSKKSSATVDSDGESDSGTERKSKKKSKMPTTPGSGGGAKGGFKKEFALSEPLAAVLETPMLARPQVVKQLWVYIKGNELQNPNNKREIMCDTKLKAVFGVDKIDMFTMNKVLGKHLHEPEESLA</sequence>
<evidence type="ECO:0000259" key="3">
    <source>
        <dbReference type="PROSITE" id="PS51998"/>
    </source>
</evidence>